<evidence type="ECO:0000313" key="4">
    <source>
        <dbReference type="EMBL" id="KAK0328827.1"/>
    </source>
</evidence>
<proteinExistence type="inferred from homology"/>
<dbReference type="Gene3D" id="2.60.40.10">
    <property type="entry name" value="Immunoglobulins"/>
    <property type="match status" value="1"/>
</dbReference>
<organism evidence="4 5">
    <name type="scientific">Friedmanniomyces endolithicus</name>
    <dbReference type="NCBI Taxonomy" id="329885"/>
    <lineage>
        <taxon>Eukaryota</taxon>
        <taxon>Fungi</taxon>
        <taxon>Dikarya</taxon>
        <taxon>Ascomycota</taxon>
        <taxon>Pezizomycotina</taxon>
        <taxon>Dothideomycetes</taxon>
        <taxon>Dothideomycetidae</taxon>
        <taxon>Mycosphaerellales</taxon>
        <taxon>Teratosphaeriaceae</taxon>
        <taxon>Friedmanniomyces</taxon>
    </lineage>
</organism>
<protein>
    <submittedName>
        <fullName evidence="4">Galactose metabolism- protein</fullName>
    </submittedName>
</protein>
<dbReference type="Pfam" id="PF04739">
    <property type="entry name" value="AMPKBI"/>
    <property type="match status" value="1"/>
</dbReference>
<dbReference type="PANTHER" id="PTHR10343:SF84">
    <property type="entry name" value="5'-AMP-ACTIVATED PROTEIN KINASE SUBUNIT BETA-1"/>
    <property type="match status" value="1"/>
</dbReference>
<feature type="compositionally biased region" description="Basic and acidic residues" evidence="2">
    <location>
        <begin position="25"/>
        <end position="40"/>
    </location>
</feature>
<dbReference type="InterPro" id="IPR050827">
    <property type="entry name" value="CRP1_MDG1_kinase"/>
</dbReference>
<dbReference type="PANTHER" id="PTHR10343">
    <property type="entry name" value="5'-AMP-ACTIVATED PROTEIN KINASE , BETA SUBUNIT"/>
    <property type="match status" value="1"/>
</dbReference>
<evidence type="ECO:0000259" key="3">
    <source>
        <dbReference type="SMART" id="SM01010"/>
    </source>
</evidence>
<dbReference type="GO" id="GO:0005634">
    <property type="term" value="C:nucleus"/>
    <property type="evidence" value="ECO:0007669"/>
    <property type="project" value="TreeGrafter"/>
</dbReference>
<dbReference type="GO" id="GO:0019901">
    <property type="term" value="F:protein kinase binding"/>
    <property type="evidence" value="ECO:0007669"/>
    <property type="project" value="TreeGrafter"/>
</dbReference>
<feature type="region of interest" description="Disordered" evidence="2">
    <location>
        <begin position="1"/>
        <end position="182"/>
    </location>
</feature>
<gene>
    <name evidence="4" type="primary">GAL83_1</name>
    <name evidence="4" type="ORF">LTR82_000760</name>
</gene>
<evidence type="ECO:0000313" key="5">
    <source>
        <dbReference type="Proteomes" id="UP001168146"/>
    </source>
</evidence>
<reference evidence="4" key="1">
    <citation type="submission" date="2021-12" db="EMBL/GenBank/DDBJ databases">
        <title>Black yeast isolated from Biological Soil Crust.</title>
        <authorList>
            <person name="Kurbessoian T."/>
        </authorList>
    </citation>
    <scope>NUCLEOTIDE SEQUENCE</scope>
    <source>
        <strain evidence="4">CCFEE 5208</strain>
    </source>
</reference>
<dbReference type="SUPFAM" id="SSF81296">
    <property type="entry name" value="E set domains"/>
    <property type="match status" value="1"/>
</dbReference>
<feature type="compositionally biased region" description="Low complexity" evidence="2">
    <location>
        <begin position="130"/>
        <end position="144"/>
    </location>
</feature>
<dbReference type="InterPro" id="IPR014756">
    <property type="entry name" value="Ig_E-set"/>
</dbReference>
<comment type="caution">
    <text evidence="4">The sequence shown here is derived from an EMBL/GenBank/DDBJ whole genome shotgun (WGS) entry which is preliminary data.</text>
</comment>
<feature type="compositionally biased region" description="Polar residues" evidence="2">
    <location>
        <begin position="120"/>
        <end position="129"/>
    </location>
</feature>
<dbReference type="Pfam" id="PF16561">
    <property type="entry name" value="AMPK1_CBM"/>
    <property type="match status" value="1"/>
</dbReference>
<dbReference type="Proteomes" id="UP001168146">
    <property type="component" value="Unassembled WGS sequence"/>
</dbReference>
<dbReference type="SUPFAM" id="SSF160219">
    <property type="entry name" value="AMPKBI-like"/>
    <property type="match status" value="1"/>
</dbReference>
<dbReference type="InterPro" id="IPR006828">
    <property type="entry name" value="ASC_dom"/>
</dbReference>
<sequence length="541" mass="58036">MGNSQSQNEESSSPASGKKAQQTHRAGEVSRDAWKHDVHSRAKSNYPPVPTATLLPTAPSTATSTSNVHVSRKTASSQHGRVRSTTSATPKLKAEESTPSQKSSIAVMGQTESKELSRPPSRSQTLSPTSSESQRPIPSPSSQPVGVPRAGEEYNEQDVFRPSGVPDESAFGLGASTRFDRPPRMPLPIEEELHTPGSPILSAMDLPLTHTDSEGVIPRRTSVLSSTTVDDDEIADDMFANEAQSLAPTVPTLITWRGDSDKVYVTGTFVNWERKIKLVPDKEHGGYSAIVHLKPGTHHLKFMIRGDQTTCDDYPTTVDWAGNFVNYIEVVAPPAPVAEHALAISPPVPAPGVGSSVGTVTVTGEPAAARPIDIRTGTRASETASGVPSTPQGTAGHDGTLSAAHGGRHTGGPQDQDQERRPTAPPRQRVPRPKYTSEIPAFLLDLDGHNTDDQRSDRAKRVEQNLPQPPTLPMFLGKSILNGQMPHKDDASVLPMPNHTVLNHLATSSIKHGVLATSGTTRYKRKFLTTIMYKPTTTSDG</sequence>
<feature type="compositionally biased region" description="Polar residues" evidence="2">
    <location>
        <begin position="378"/>
        <end position="393"/>
    </location>
</feature>
<dbReference type="GO" id="GO:0031588">
    <property type="term" value="C:nucleotide-activated protein kinase complex"/>
    <property type="evidence" value="ECO:0007669"/>
    <property type="project" value="TreeGrafter"/>
</dbReference>
<dbReference type="SMART" id="SM01010">
    <property type="entry name" value="AMPKBI"/>
    <property type="match status" value="1"/>
</dbReference>
<evidence type="ECO:0000256" key="1">
    <source>
        <dbReference type="ARBA" id="ARBA00010926"/>
    </source>
</evidence>
<feature type="compositionally biased region" description="Low complexity" evidence="2">
    <location>
        <begin position="1"/>
        <end position="13"/>
    </location>
</feature>
<dbReference type="Gene3D" id="6.20.250.60">
    <property type="match status" value="1"/>
</dbReference>
<feature type="compositionally biased region" description="Low complexity" evidence="2">
    <location>
        <begin position="51"/>
        <end position="66"/>
    </location>
</feature>
<feature type="compositionally biased region" description="Polar residues" evidence="2">
    <location>
        <begin position="67"/>
        <end position="89"/>
    </location>
</feature>
<dbReference type="EMBL" id="JASUXU010000001">
    <property type="protein sequence ID" value="KAK0328827.1"/>
    <property type="molecule type" value="Genomic_DNA"/>
</dbReference>
<feature type="region of interest" description="Disordered" evidence="2">
    <location>
        <begin position="364"/>
        <end position="472"/>
    </location>
</feature>
<dbReference type="GO" id="GO:0007165">
    <property type="term" value="P:signal transduction"/>
    <property type="evidence" value="ECO:0007669"/>
    <property type="project" value="TreeGrafter"/>
</dbReference>
<name>A0AAN6G2M6_9PEZI</name>
<dbReference type="InterPro" id="IPR032640">
    <property type="entry name" value="AMPK1_CBM"/>
</dbReference>
<dbReference type="CDD" id="cd02859">
    <property type="entry name" value="E_set_AMPKbeta_like_N"/>
    <property type="match status" value="1"/>
</dbReference>
<accession>A0AAN6G2M6</accession>
<evidence type="ECO:0000256" key="2">
    <source>
        <dbReference type="SAM" id="MobiDB-lite"/>
    </source>
</evidence>
<dbReference type="AlphaFoldDB" id="A0AAN6G2M6"/>
<feature type="compositionally biased region" description="Basic and acidic residues" evidence="2">
    <location>
        <begin position="446"/>
        <end position="463"/>
    </location>
</feature>
<dbReference type="InterPro" id="IPR013783">
    <property type="entry name" value="Ig-like_fold"/>
</dbReference>
<comment type="similarity">
    <text evidence="1">Belongs to the 5'-AMP-activated protein kinase beta subunit family.</text>
</comment>
<dbReference type="InterPro" id="IPR037256">
    <property type="entry name" value="ASC_dom_sf"/>
</dbReference>
<feature type="domain" description="Association with the SNF1 complex (ASC)" evidence="3">
    <location>
        <begin position="428"/>
        <end position="536"/>
    </location>
</feature>
<dbReference type="GO" id="GO:0005737">
    <property type="term" value="C:cytoplasm"/>
    <property type="evidence" value="ECO:0007669"/>
    <property type="project" value="TreeGrafter"/>
</dbReference>